<sequence length="281" mass="30506">MDLKVAEPLTLPCGLTIPNRLAKAAMAEGWGDKRHLPHEKLIQTYASWADGEWGLVLTGNVQVDIEYLGQPEDNCANPNVPREELLETWKRWAKSASGQGSKTIVQLNHPGRQSLPGAGTHGFFKKTIAPSPVQVNLGQGLIAKALSKLVFGTPREMTAADIQHVVTRFAEAAKLCHEAGFSGVEIHGAHGYLLAQFLSAKTNHRSDDYGGSPKKRAKIVVDILRAVRAEVPKGFCVGIKLNSVDHQSEKELEDCIEQLEDIVAAGIDFLEISGGSYEDPV</sequence>
<evidence type="ECO:0000256" key="4">
    <source>
        <dbReference type="ARBA" id="ARBA00023002"/>
    </source>
</evidence>
<evidence type="ECO:0000256" key="3">
    <source>
        <dbReference type="ARBA" id="ARBA00022643"/>
    </source>
</evidence>
<keyword evidence="3" id="KW-0288">FMN</keyword>
<dbReference type="InterPro" id="IPR051799">
    <property type="entry name" value="NADH_flavin_oxidoreductase"/>
</dbReference>
<comment type="similarity">
    <text evidence="1">Belongs to the NADH:flavin oxidoreductase/NADH oxidase family.</text>
</comment>
<dbReference type="EMBL" id="SRQM01000671">
    <property type="protein sequence ID" value="KAG6107100.1"/>
    <property type="molecule type" value="Genomic_DNA"/>
</dbReference>
<keyword evidence="2" id="KW-0285">Flavoprotein</keyword>
<dbReference type="SUPFAM" id="SSF51395">
    <property type="entry name" value="FMN-linked oxidoreductases"/>
    <property type="match status" value="1"/>
</dbReference>
<evidence type="ECO:0000313" key="6">
    <source>
        <dbReference type="EMBL" id="KAG6107100.1"/>
    </source>
</evidence>
<accession>A0A9P7PVU3</accession>
<evidence type="ECO:0000259" key="5">
    <source>
        <dbReference type="Pfam" id="PF00724"/>
    </source>
</evidence>
<dbReference type="InterPro" id="IPR001155">
    <property type="entry name" value="OxRdtase_FMN_N"/>
</dbReference>
<protein>
    <recommendedName>
        <fullName evidence="5">NADH:flavin oxidoreductase/NADH oxidase N-terminal domain-containing protein</fullName>
    </recommendedName>
</protein>
<feature type="domain" description="NADH:flavin oxidoreductase/NADH oxidase N-terminal" evidence="5">
    <location>
        <begin position="7"/>
        <end position="250"/>
    </location>
</feature>
<keyword evidence="4" id="KW-0560">Oxidoreductase</keyword>
<evidence type="ECO:0000313" key="7">
    <source>
        <dbReference type="Proteomes" id="UP000732380"/>
    </source>
</evidence>
<dbReference type="Gene3D" id="3.20.20.70">
    <property type="entry name" value="Aldolase class I"/>
    <property type="match status" value="1"/>
</dbReference>
<feature type="non-terminal residue" evidence="6">
    <location>
        <position position="281"/>
    </location>
</feature>
<dbReference type="Pfam" id="PF00724">
    <property type="entry name" value="Oxidored_FMN"/>
    <property type="match status" value="1"/>
</dbReference>
<evidence type="ECO:0000256" key="2">
    <source>
        <dbReference type="ARBA" id="ARBA00022630"/>
    </source>
</evidence>
<dbReference type="PANTHER" id="PTHR43656:SF2">
    <property type="entry name" value="BINDING OXIDOREDUCTASE, PUTATIVE (AFU_ORTHOLOGUE AFUA_2G08260)-RELATED"/>
    <property type="match status" value="1"/>
</dbReference>
<keyword evidence="7" id="KW-1185">Reference proteome</keyword>
<dbReference type="GO" id="GO:0016491">
    <property type="term" value="F:oxidoreductase activity"/>
    <property type="evidence" value="ECO:0007669"/>
    <property type="project" value="UniProtKB-KW"/>
</dbReference>
<evidence type="ECO:0000256" key="1">
    <source>
        <dbReference type="ARBA" id="ARBA00005979"/>
    </source>
</evidence>
<dbReference type="PANTHER" id="PTHR43656">
    <property type="entry name" value="BINDING OXIDOREDUCTASE, PUTATIVE (AFU_ORTHOLOGUE AFUA_2G08260)-RELATED"/>
    <property type="match status" value="1"/>
</dbReference>
<dbReference type="InterPro" id="IPR013785">
    <property type="entry name" value="Aldolase_TIM"/>
</dbReference>
<proteinExistence type="inferred from homology"/>
<name>A0A9P7PVU3_9HYPO</name>
<comment type="caution">
    <text evidence="6">The sequence shown here is derived from an EMBL/GenBank/DDBJ whole genome shotgun (WGS) entry which is preliminary data.</text>
</comment>
<organism evidence="6 7">
    <name type="scientific">Claviceps humidiphila</name>
    <dbReference type="NCBI Taxonomy" id="1294629"/>
    <lineage>
        <taxon>Eukaryota</taxon>
        <taxon>Fungi</taxon>
        <taxon>Dikarya</taxon>
        <taxon>Ascomycota</taxon>
        <taxon>Pezizomycotina</taxon>
        <taxon>Sordariomycetes</taxon>
        <taxon>Hypocreomycetidae</taxon>
        <taxon>Hypocreales</taxon>
        <taxon>Clavicipitaceae</taxon>
        <taxon>Claviceps</taxon>
    </lineage>
</organism>
<reference evidence="6 7" key="1">
    <citation type="journal article" date="2020" name="bioRxiv">
        <title>Whole genome comparisons of ergot fungi reveals the divergence and evolution of species within the genus Claviceps are the result of varying mechanisms driving genome evolution and host range expansion.</title>
        <authorList>
            <person name="Wyka S.A."/>
            <person name="Mondo S.J."/>
            <person name="Liu M."/>
            <person name="Dettman J."/>
            <person name="Nalam V."/>
            <person name="Broders K.D."/>
        </authorList>
    </citation>
    <scope>NUCLEOTIDE SEQUENCE [LARGE SCALE GENOMIC DNA]</scope>
    <source>
        <strain evidence="6 7">LM576</strain>
    </source>
</reference>
<dbReference type="GO" id="GO:0010181">
    <property type="term" value="F:FMN binding"/>
    <property type="evidence" value="ECO:0007669"/>
    <property type="project" value="InterPro"/>
</dbReference>
<dbReference type="Proteomes" id="UP000732380">
    <property type="component" value="Unassembled WGS sequence"/>
</dbReference>
<dbReference type="AlphaFoldDB" id="A0A9P7PVU3"/>
<gene>
    <name evidence="6" type="ORF">E4U13_007112</name>
</gene>